<dbReference type="Proteomes" id="UP001597187">
    <property type="component" value="Unassembled WGS sequence"/>
</dbReference>
<sequence length="271" mass="30171">MDCHVHLMPERLIAAIRGALTDDAGWSFPHPSTQGEMERALRAAGVERYCALPYAHKPGIARELNAWVAERAETSEMVVPFATVHGEDDVGAVVNEAFEAGARGLKFQCPVQELAPDDPRLDPAYELAAEHDRPVLFHAGTAPLFEDSPYVGVEKFRTVVESYPDVRACCAHMGTFEWEAFVDVLADHDNAFLDTCFAMSSAVGEAMAFDPASVPDSVFERHSERILYGSDYPNIPHSYVSEREHLLSRDLADDVYRDLFHDTAERFLGER</sequence>
<proteinExistence type="predicted"/>
<dbReference type="InterPro" id="IPR032465">
    <property type="entry name" value="ACMSD"/>
</dbReference>
<dbReference type="GO" id="GO:0016829">
    <property type="term" value="F:lyase activity"/>
    <property type="evidence" value="ECO:0007669"/>
    <property type="project" value="UniProtKB-KW"/>
</dbReference>
<evidence type="ECO:0000313" key="4">
    <source>
        <dbReference type="Proteomes" id="UP001597187"/>
    </source>
</evidence>
<dbReference type="Gene3D" id="3.20.20.140">
    <property type="entry name" value="Metal-dependent hydrolases"/>
    <property type="match status" value="1"/>
</dbReference>
<evidence type="ECO:0000313" key="3">
    <source>
        <dbReference type="EMBL" id="MFD1513294.1"/>
    </source>
</evidence>
<dbReference type="EMBL" id="JBHUDC010000003">
    <property type="protein sequence ID" value="MFD1513294.1"/>
    <property type="molecule type" value="Genomic_DNA"/>
</dbReference>
<protein>
    <submittedName>
        <fullName evidence="3">Amidohydrolase family protein</fullName>
    </submittedName>
</protein>
<dbReference type="InterPro" id="IPR006680">
    <property type="entry name" value="Amidohydro-rel"/>
</dbReference>
<comment type="caution">
    <text evidence="3">The sequence shown here is derived from an EMBL/GenBank/DDBJ whole genome shotgun (WGS) entry which is preliminary data.</text>
</comment>
<evidence type="ECO:0000259" key="2">
    <source>
        <dbReference type="Pfam" id="PF04909"/>
    </source>
</evidence>
<reference evidence="3 4" key="1">
    <citation type="journal article" date="2019" name="Int. J. Syst. Evol. Microbiol.">
        <title>The Global Catalogue of Microorganisms (GCM) 10K type strain sequencing project: providing services to taxonomists for standard genome sequencing and annotation.</title>
        <authorList>
            <consortium name="The Broad Institute Genomics Platform"/>
            <consortium name="The Broad Institute Genome Sequencing Center for Infectious Disease"/>
            <person name="Wu L."/>
            <person name="Ma J."/>
        </authorList>
    </citation>
    <scope>NUCLEOTIDE SEQUENCE [LARGE SCALE GENOMIC DNA]</scope>
    <source>
        <strain evidence="3 4">CGMCC 1.12563</strain>
    </source>
</reference>
<feature type="domain" description="Amidohydrolase-related" evidence="2">
    <location>
        <begin position="2"/>
        <end position="269"/>
    </location>
</feature>
<dbReference type="PANTHER" id="PTHR21240">
    <property type="entry name" value="2-AMINO-3-CARBOXYLMUCONATE-6-SEMIALDEHYDE DECARBOXYLASE"/>
    <property type="match status" value="1"/>
</dbReference>
<keyword evidence="4" id="KW-1185">Reference proteome</keyword>
<dbReference type="SUPFAM" id="SSF51556">
    <property type="entry name" value="Metallo-dependent hydrolases"/>
    <property type="match status" value="1"/>
</dbReference>
<dbReference type="InterPro" id="IPR032466">
    <property type="entry name" value="Metal_Hydrolase"/>
</dbReference>
<organism evidence="3 4">
    <name type="scientific">Halomarina rubra</name>
    <dbReference type="NCBI Taxonomy" id="2071873"/>
    <lineage>
        <taxon>Archaea</taxon>
        <taxon>Methanobacteriati</taxon>
        <taxon>Methanobacteriota</taxon>
        <taxon>Stenosarchaea group</taxon>
        <taxon>Halobacteria</taxon>
        <taxon>Halobacteriales</taxon>
        <taxon>Natronomonadaceae</taxon>
        <taxon>Halomarina</taxon>
    </lineage>
</organism>
<gene>
    <name evidence="3" type="ORF">ACFSBT_08390</name>
</gene>
<dbReference type="CDD" id="cd01292">
    <property type="entry name" value="metallo-dependent_hydrolases"/>
    <property type="match status" value="1"/>
</dbReference>
<dbReference type="RefSeq" id="WP_369694220.1">
    <property type="nucleotide sequence ID" value="NZ_JALXFV010000003.1"/>
</dbReference>
<dbReference type="AlphaFoldDB" id="A0ABD6AUK2"/>
<accession>A0ABD6AUK2</accession>
<evidence type="ECO:0000256" key="1">
    <source>
        <dbReference type="ARBA" id="ARBA00023239"/>
    </source>
</evidence>
<dbReference type="PANTHER" id="PTHR21240:SF28">
    <property type="entry name" value="ISO-OROTATE DECARBOXYLASE (EUROFUNG)"/>
    <property type="match status" value="1"/>
</dbReference>
<name>A0ABD6AUK2_9EURY</name>
<keyword evidence="1" id="KW-0456">Lyase</keyword>
<dbReference type="Pfam" id="PF04909">
    <property type="entry name" value="Amidohydro_2"/>
    <property type="match status" value="1"/>
</dbReference>